<dbReference type="PANTHER" id="PTHR33376">
    <property type="match status" value="1"/>
</dbReference>
<dbReference type="KEGG" id="vbo:CKY39_03975"/>
<evidence type="ECO:0000256" key="5">
    <source>
        <dbReference type="SAM" id="SignalP"/>
    </source>
</evidence>
<dbReference type="InterPro" id="IPR018389">
    <property type="entry name" value="DctP_fam"/>
</dbReference>
<organism evidence="6 8">
    <name type="scientific">Variovorax boronicumulans</name>
    <dbReference type="NCBI Taxonomy" id="436515"/>
    <lineage>
        <taxon>Bacteria</taxon>
        <taxon>Pseudomonadati</taxon>
        <taxon>Pseudomonadota</taxon>
        <taxon>Betaproteobacteria</taxon>
        <taxon>Burkholderiales</taxon>
        <taxon>Comamonadaceae</taxon>
        <taxon>Variovorax</taxon>
    </lineage>
</organism>
<protein>
    <submittedName>
        <fullName evidence="6">ABC transporter substrate-binding protein</fullName>
    </submittedName>
    <submittedName>
        <fullName evidence="7">Tripartite ATP-independent transporter DctP family solute receptor</fullName>
    </submittedName>
</protein>
<keyword evidence="4 5" id="KW-0732">Signal</keyword>
<dbReference type="AlphaFoldDB" id="A0A1E7U621"/>
<dbReference type="Pfam" id="PF03480">
    <property type="entry name" value="DctP"/>
    <property type="match status" value="1"/>
</dbReference>
<evidence type="ECO:0000256" key="3">
    <source>
        <dbReference type="ARBA" id="ARBA00022448"/>
    </source>
</evidence>
<dbReference type="Proteomes" id="UP001244295">
    <property type="component" value="Unassembled WGS sequence"/>
</dbReference>
<dbReference type="OrthoDB" id="9794826at2"/>
<dbReference type="SUPFAM" id="SSF53850">
    <property type="entry name" value="Periplasmic binding protein-like II"/>
    <property type="match status" value="1"/>
</dbReference>
<dbReference type="EMBL" id="JAUSRR010000002">
    <property type="protein sequence ID" value="MDP9922089.1"/>
    <property type="molecule type" value="Genomic_DNA"/>
</dbReference>
<evidence type="ECO:0000256" key="4">
    <source>
        <dbReference type="ARBA" id="ARBA00022729"/>
    </source>
</evidence>
<dbReference type="EMBL" id="CP023284">
    <property type="protein sequence ID" value="ATA52468.1"/>
    <property type="molecule type" value="Genomic_DNA"/>
</dbReference>
<gene>
    <name evidence="6" type="ORF">CKY39_03975</name>
    <name evidence="7" type="ORF">J2W25_001104</name>
</gene>
<reference evidence="7" key="2">
    <citation type="submission" date="2023-07" db="EMBL/GenBank/DDBJ databases">
        <title>Sorghum-associated microbial communities from plants grown in Nebraska, USA.</title>
        <authorList>
            <person name="Schachtman D."/>
        </authorList>
    </citation>
    <scope>NUCLEOTIDE SEQUENCE</scope>
    <source>
        <strain evidence="7">DS2795</strain>
    </source>
</reference>
<dbReference type="NCBIfam" id="TIGR00787">
    <property type="entry name" value="dctP"/>
    <property type="match status" value="1"/>
</dbReference>
<evidence type="ECO:0000313" key="7">
    <source>
        <dbReference type="EMBL" id="MDP9922089.1"/>
    </source>
</evidence>
<dbReference type="GeneID" id="82270720"/>
<evidence type="ECO:0000256" key="1">
    <source>
        <dbReference type="ARBA" id="ARBA00004196"/>
    </source>
</evidence>
<dbReference type="PROSITE" id="PS51318">
    <property type="entry name" value="TAT"/>
    <property type="match status" value="1"/>
</dbReference>
<dbReference type="Gene3D" id="3.40.190.170">
    <property type="entry name" value="Bacterial extracellular solute-binding protein, family 7"/>
    <property type="match status" value="1"/>
</dbReference>
<evidence type="ECO:0000313" key="8">
    <source>
        <dbReference type="Proteomes" id="UP000217154"/>
    </source>
</evidence>
<dbReference type="CDD" id="cd13672">
    <property type="entry name" value="PBP2_TRAP_Siap"/>
    <property type="match status" value="1"/>
</dbReference>
<keyword evidence="3" id="KW-0813">Transport</keyword>
<dbReference type="GO" id="GO:0055085">
    <property type="term" value="P:transmembrane transport"/>
    <property type="evidence" value="ECO:0007669"/>
    <property type="project" value="InterPro"/>
</dbReference>
<sequence>MISSSKNSKRTALKALAACALAAGALGVSGIASAQTKLKWAHVYETSEPFHKYSVWAAEEIKKRSNGKYDIQVFPASSLGKEADINQGLTLGTVDIVLTGASFAGNSYKPLAITYFPFIFRDAEHQLKYARSDVFKELAKGYDDKTGNHITALNYYGARHVTSSAAKPVSKPEDMKGLKIRVPDAPAYLAFPKSLGANATPIAFAEVYLALQSGTVDAQENPLPTIEAKKFYEVQKNISLTGHIVDSLLTVVSGQLWAKLSADEKKMFNDVMQEAAEKTGREIIASETRLVEEFKKKGNNVITVDKGAFREAVLKNTKPTDHGYRQQDYDRIIAIK</sequence>
<dbReference type="InterPro" id="IPR004682">
    <property type="entry name" value="TRAP_DctP"/>
</dbReference>
<dbReference type="Proteomes" id="UP000217154">
    <property type="component" value="Chromosome"/>
</dbReference>
<keyword evidence="7" id="KW-0675">Receptor</keyword>
<evidence type="ECO:0000313" key="6">
    <source>
        <dbReference type="EMBL" id="ATA52468.1"/>
    </source>
</evidence>
<dbReference type="InterPro" id="IPR038404">
    <property type="entry name" value="TRAP_DctP_sf"/>
</dbReference>
<proteinExistence type="inferred from homology"/>
<dbReference type="GO" id="GO:0030288">
    <property type="term" value="C:outer membrane-bounded periplasmic space"/>
    <property type="evidence" value="ECO:0007669"/>
    <property type="project" value="InterPro"/>
</dbReference>
<dbReference type="STRING" id="436515.GCA_001752345_02634"/>
<dbReference type="RefSeq" id="WP_070060224.1">
    <property type="nucleotide sequence ID" value="NZ_BKDH01000002.1"/>
</dbReference>
<name>A0A1E7U621_9BURK</name>
<evidence type="ECO:0000256" key="2">
    <source>
        <dbReference type="ARBA" id="ARBA00009023"/>
    </source>
</evidence>
<comment type="similarity">
    <text evidence="2">Belongs to the bacterial solute-binding protein 7 family.</text>
</comment>
<comment type="subcellular location">
    <subcellularLocation>
        <location evidence="1">Cell envelope</location>
    </subcellularLocation>
</comment>
<feature type="signal peptide" evidence="5">
    <location>
        <begin position="1"/>
        <end position="34"/>
    </location>
</feature>
<dbReference type="PANTHER" id="PTHR33376:SF4">
    <property type="entry name" value="SIALIC ACID-BINDING PERIPLASMIC PROTEIN SIAP"/>
    <property type="match status" value="1"/>
</dbReference>
<dbReference type="NCBIfam" id="NF037995">
    <property type="entry name" value="TRAP_S1"/>
    <property type="match status" value="1"/>
</dbReference>
<feature type="chain" id="PRO_5014269098" evidence="5">
    <location>
        <begin position="35"/>
        <end position="336"/>
    </location>
</feature>
<accession>A0A1E7U621</accession>
<dbReference type="PIRSF" id="PIRSF006470">
    <property type="entry name" value="DctB"/>
    <property type="match status" value="1"/>
</dbReference>
<reference evidence="6 8" key="1">
    <citation type="submission" date="2017-09" db="EMBL/GenBank/DDBJ databases">
        <title>The diverse metabolic capabilities of V. boronicumulans make it an excellent choice for continued studies on novel biodegradation.</title>
        <authorList>
            <person name="Sun S."/>
        </authorList>
    </citation>
    <scope>NUCLEOTIDE SEQUENCE [LARGE SCALE GENOMIC DNA]</scope>
    <source>
        <strain evidence="6 8">J1</strain>
    </source>
</reference>
<dbReference type="InterPro" id="IPR006311">
    <property type="entry name" value="TAT_signal"/>
</dbReference>